<evidence type="ECO:0000313" key="2">
    <source>
        <dbReference type="Proteomes" id="UP000033608"/>
    </source>
</evidence>
<keyword evidence="2" id="KW-1185">Reference proteome</keyword>
<name>A0A0F5L976_9HYPH</name>
<reference evidence="1 2" key="1">
    <citation type="submission" date="2015-03" db="EMBL/GenBank/DDBJ databases">
        <authorList>
            <person name="Hassan Y.I."/>
            <person name="Lepp D."/>
            <person name="Zhou T."/>
        </authorList>
    </citation>
    <scope>NUCLEOTIDE SEQUENCE [LARGE SCALE GENOMIC DNA]</scope>
    <source>
        <strain evidence="1 2">DSM 17137</strain>
    </source>
</reference>
<dbReference type="EMBL" id="LAJF01000128">
    <property type="protein sequence ID" value="KKB78162.1"/>
    <property type="molecule type" value="Genomic_DNA"/>
</dbReference>
<protein>
    <submittedName>
        <fullName evidence="1">Uncharacterized protein</fullName>
    </submittedName>
</protein>
<dbReference type="Gene3D" id="3.30.70.260">
    <property type="match status" value="1"/>
</dbReference>
<dbReference type="Proteomes" id="UP000033608">
    <property type="component" value="Unassembled WGS sequence"/>
</dbReference>
<accession>A0A0F5L976</accession>
<organism evidence="1 2">
    <name type="scientific">Devosia limi DSM 17137</name>
    <dbReference type="NCBI Taxonomy" id="1121477"/>
    <lineage>
        <taxon>Bacteria</taxon>
        <taxon>Pseudomonadati</taxon>
        <taxon>Pseudomonadota</taxon>
        <taxon>Alphaproteobacteria</taxon>
        <taxon>Hyphomicrobiales</taxon>
        <taxon>Devosiaceae</taxon>
        <taxon>Devosia</taxon>
    </lineage>
</organism>
<gene>
    <name evidence="1" type="ORF">VW29_18010</name>
</gene>
<sequence>MNAHLQPTASAYFLTKETQALARHTLSVLVYNEPGILARVAALFSARVCHIASPPYCATAPHHLLLAIPFFV</sequence>
<dbReference type="InterPro" id="IPR045865">
    <property type="entry name" value="ACT-like_dom_sf"/>
</dbReference>
<evidence type="ECO:0000313" key="1">
    <source>
        <dbReference type="EMBL" id="KKB78162.1"/>
    </source>
</evidence>
<comment type="caution">
    <text evidence="1">The sequence shown here is derived from an EMBL/GenBank/DDBJ whole genome shotgun (WGS) entry which is preliminary data.</text>
</comment>
<proteinExistence type="predicted"/>
<dbReference type="AlphaFoldDB" id="A0A0F5L976"/>
<dbReference type="SUPFAM" id="SSF55021">
    <property type="entry name" value="ACT-like"/>
    <property type="match status" value="1"/>
</dbReference>
<feature type="non-terminal residue" evidence="1">
    <location>
        <position position="72"/>
    </location>
</feature>